<dbReference type="CDD" id="cd02966">
    <property type="entry name" value="TlpA_like_family"/>
    <property type="match status" value="1"/>
</dbReference>
<comment type="subcellular location">
    <subcellularLocation>
        <location evidence="1">Cell envelope</location>
    </subcellularLocation>
</comment>
<evidence type="ECO:0000256" key="1">
    <source>
        <dbReference type="ARBA" id="ARBA00004196"/>
    </source>
</evidence>
<evidence type="ECO:0000259" key="7">
    <source>
        <dbReference type="PROSITE" id="PS51352"/>
    </source>
</evidence>
<evidence type="ECO:0000256" key="3">
    <source>
        <dbReference type="ARBA" id="ARBA00022968"/>
    </source>
</evidence>
<dbReference type="PROSITE" id="PS51352">
    <property type="entry name" value="THIOREDOXIN_2"/>
    <property type="match status" value="1"/>
</dbReference>
<keyword evidence="4" id="KW-1015">Disulfide bond</keyword>
<protein>
    <submittedName>
        <fullName evidence="8">TlpA family protein disulfide reductase</fullName>
    </submittedName>
</protein>
<reference evidence="8 9" key="1">
    <citation type="submission" date="2020-10" db="EMBL/GenBank/DDBJ databases">
        <title>Ca. Dormibacterota MAGs.</title>
        <authorList>
            <person name="Montgomery K."/>
        </authorList>
    </citation>
    <scope>NUCLEOTIDE SEQUENCE [LARGE SCALE GENOMIC DNA]</scope>
    <source>
        <strain evidence="8">Mitchell_Peninsula_5</strain>
    </source>
</reference>
<dbReference type="Gene3D" id="3.40.30.10">
    <property type="entry name" value="Glutaredoxin"/>
    <property type="match status" value="1"/>
</dbReference>
<dbReference type="AlphaFoldDB" id="A0A934KNK7"/>
<sequence>MKQQLLAALVVAALLAGCGLQQDIATRTDLGGSSLQTLPPLSGSTLQGGSFDLAAHRGHPVVVDFWASWCGPCRKQQPDLDAIARCYMPAGVVFIGVDLRDDDANGRAYIREFSVPYPSIPDPSADVAATYDVPAPPTTVIADSSGHIVSRRLGGLDKPSLNSALDPLLPAQGRPKC</sequence>
<dbReference type="PROSITE" id="PS00194">
    <property type="entry name" value="THIOREDOXIN_1"/>
    <property type="match status" value="1"/>
</dbReference>
<dbReference type="InterPro" id="IPR050553">
    <property type="entry name" value="Thioredoxin_ResA/DsbE_sf"/>
</dbReference>
<dbReference type="Pfam" id="PF08534">
    <property type="entry name" value="Redoxin"/>
    <property type="match status" value="1"/>
</dbReference>
<dbReference type="PANTHER" id="PTHR42852">
    <property type="entry name" value="THIOL:DISULFIDE INTERCHANGE PROTEIN DSBE"/>
    <property type="match status" value="1"/>
</dbReference>
<evidence type="ECO:0000256" key="5">
    <source>
        <dbReference type="ARBA" id="ARBA00023284"/>
    </source>
</evidence>
<evidence type="ECO:0000256" key="2">
    <source>
        <dbReference type="ARBA" id="ARBA00022748"/>
    </source>
</evidence>
<dbReference type="PANTHER" id="PTHR42852:SF6">
    <property type="entry name" value="THIOL:DISULFIDE INTERCHANGE PROTEIN DSBE"/>
    <property type="match status" value="1"/>
</dbReference>
<dbReference type="EMBL" id="JAEKNN010000034">
    <property type="protein sequence ID" value="MBJ7609295.1"/>
    <property type="molecule type" value="Genomic_DNA"/>
</dbReference>
<keyword evidence="3" id="KW-0812">Transmembrane</keyword>
<dbReference type="GO" id="GO:0017004">
    <property type="term" value="P:cytochrome complex assembly"/>
    <property type="evidence" value="ECO:0007669"/>
    <property type="project" value="UniProtKB-KW"/>
</dbReference>
<dbReference type="GO" id="GO:0030313">
    <property type="term" value="C:cell envelope"/>
    <property type="evidence" value="ECO:0007669"/>
    <property type="project" value="UniProtKB-SubCell"/>
</dbReference>
<accession>A0A934KNK7</accession>
<comment type="caution">
    <text evidence="8">The sequence shown here is derived from an EMBL/GenBank/DDBJ whole genome shotgun (WGS) entry which is preliminary data.</text>
</comment>
<evidence type="ECO:0000256" key="6">
    <source>
        <dbReference type="SAM" id="SignalP"/>
    </source>
</evidence>
<evidence type="ECO:0000256" key="4">
    <source>
        <dbReference type="ARBA" id="ARBA00023157"/>
    </source>
</evidence>
<keyword evidence="5" id="KW-0676">Redox-active center</keyword>
<name>A0A934KNK7_9BACT</name>
<keyword evidence="3" id="KW-0735">Signal-anchor</keyword>
<dbReference type="InterPro" id="IPR036249">
    <property type="entry name" value="Thioredoxin-like_sf"/>
</dbReference>
<dbReference type="Proteomes" id="UP000614410">
    <property type="component" value="Unassembled WGS sequence"/>
</dbReference>
<gene>
    <name evidence="8" type="ORF">JF887_07670</name>
</gene>
<keyword evidence="6" id="KW-0732">Signal</keyword>
<feature type="signal peptide" evidence="6">
    <location>
        <begin position="1"/>
        <end position="21"/>
    </location>
</feature>
<feature type="domain" description="Thioredoxin" evidence="7">
    <location>
        <begin position="32"/>
        <end position="170"/>
    </location>
</feature>
<organism evidence="8 9">
    <name type="scientific">Candidatus Amunia macphersoniae</name>
    <dbReference type="NCBI Taxonomy" id="3127014"/>
    <lineage>
        <taxon>Bacteria</taxon>
        <taxon>Bacillati</taxon>
        <taxon>Candidatus Dormiibacterota</taxon>
        <taxon>Candidatus Dormibacteria</taxon>
        <taxon>Candidatus Aeolococcales</taxon>
        <taxon>Candidatus Aeolococcaceae</taxon>
        <taxon>Candidatus Amunia</taxon>
    </lineage>
</organism>
<dbReference type="InterPro" id="IPR017937">
    <property type="entry name" value="Thioredoxin_CS"/>
</dbReference>
<dbReference type="PROSITE" id="PS51257">
    <property type="entry name" value="PROKAR_LIPOPROTEIN"/>
    <property type="match status" value="1"/>
</dbReference>
<evidence type="ECO:0000313" key="8">
    <source>
        <dbReference type="EMBL" id="MBJ7609295.1"/>
    </source>
</evidence>
<dbReference type="InterPro" id="IPR013740">
    <property type="entry name" value="Redoxin"/>
</dbReference>
<dbReference type="InterPro" id="IPR013766">
    <property type="entry name" value="Thioredoxin_domain"/>
</dbReference>
<evidence type="ECO:0000313" key="9">
    <source>
        <dbReference type="Proteomes" id="UP000614410"/>
    </source>
</evidence>
<dbReference type="GO" id="GO:0016491">
    <property type="term" value="F:oxidoreductase activity"/>
    <property type="evidence" value="ECO:0007669"/>
    <property type="project" value="InterPro"/>
</dbReference>
<feature type="chain" id="PRO_5036702723" evidence="6">
    <location>
        <begin position="22"/>
        <end position="177"/>
    </location>
</feature>
<keyword evidence="2" id="KW-0201">Cytochrome c-type biogenesis</keyword>
<dbReference type="SUPFAM" id="SSF52833">
    <property type="entry name" value="Thioredoxin-like"/>
    <property type="match status" value="1"/>
</dbReference>
<proteinExistence type="predicted"/>